<evidence type="ECO:0000256" key="1">
    <source>
        <dbReference type="SAM" id="MobiDB-lite"/>
    </source>
</evidence>
<name>A0A4R5XR36_9MICC</name>
<reference evidence="3 4" key="1">
    <citation type="submission" date="2019-03" db="EMBL/GenBank/DDBJ databases">
        <title>Genome Sequencing and Assembly of Various Microbes Isolated from Partially Reclaimed Soil and Acid Mine Drainage (AMD) Site.</title>
        <authorList>
            <person name="Steinbock B."/>
            <person name="Bechtold R."/>
            <person name="Sevigny J.L."/>
            <person name="Thomas D."/>
            <person name="Cuthill L.R."/>
            <person name="Aveiro Johannsen E.J."/>
            <person name="Thomas K."/>
            <person name="Ghosh A."/>
        </authorList>
    </citation>
    <scope>NUCLEOTIDE SEQUENCE [LARGE SCALE GENOMIC DNA]</scope>
    <source>
        <strain evidence="3 4">S-A1</strain>
    </source>
</reference>
<organism evidence="3 4">
    <name type="scientific">Arthrobacter nitrophenolicus</name>
    <dbReference type="NCBI Taxonomy" id="683150"/>
    <lineage>
        <taxon>Bacteria</taxon>
        <taxon>Bacillati</taxon>
        <taxon>Actinomycetota</taxon>
        <taxon>Actinomycetes</taxon>
        <taxon>Micrococcales</taxon>
        <taxon>Micrococcaceae</taxon>
        <taxon>Arthrobacter</taxon>
    </lineage>
</organism>
<evidence type="ECO:0000313" key="4">
    <source>
        <dbReference type="Proteomes" id="UP000294621"/>
    </source>
</evidence>
<feature type="transmembrane region" description="Helical" evidence="2">
    <location>
        <begin position="96"/>
        <end position="115"/>
    </location>
</feature>
<sequence length="345" mass="37649">MIQTIAAAVIWILVLCLLPGVRTRKDHSILIAAVAIATALALNIDPIYLAGDAALGGRNLLDLCANILMVVGIYFLSQAILRAAEFNDASFRRDRLGLVILWFVTGSLVIAFFSIQAPVSSTRFMVDYGGQPAAALYSAIQFVYIGMVVSVTGYVCFRFRRRMASFHFRLAFTLIGIGCLLALIVVFAVLGMDITHLLGDLSTMGKLAVVYDASFVGAMLFLCAGLALPPVARRISRRIELRTREGLLSSLTEIWEKATATRKDTRLATPAEGIKGGDVSTLKLHRMLVEIQDALLMDPSAADLLDEADRQTVTRTESFLASHHGGQEHRISPASWGRRHGESDR</sequence>
<feature type="transmembrane region" description="Helical" evidence="2">
    <location>
        <begin position="60"/>
        <end position="84"/>
    </location>
</feature>
<feature type="transmembrane region" description="Helical" evidence="2">
    <location>
        <begin position="135"/>
        <end position="157"/>
    </location>
</feature>
<dbReference type="RefSeq" id="WP_133350802.1">
    <property type="nucleotide sequence ID" value="NZ_SMZQ01000009.1"/>
</dbReference>
<keyword evidence="2" id="KW-0472">Membrane</keyword>
<dbReference type="Proteomes" id="UP000294621">
    <property type="component" value="Unassembled WGS sequence"/>
</dbReference>
<accession>A0A4R5XR36</accession>
<evidence type="ECO:0000256" key="2">
    <source>
        <dbReference type="SAM" id="Phobius"/>
    </source>
</evidence>
<feature type="region of interest" description="Disordered" evidence="1">
    <location>
        <begin position="316"/>
        <end position="345"/>
    </location>
</feature>
<comment type="caution">
    <text evidence="3">The sequence shown here is derived from an EMBL/GenBank/DDBJ whole genome shotgun (WGS) entry which is preliminary data.</text>
</comment>
<keyword evidence="2" id="KW-1133">Transmembrane helix</keyword>
<feature type="transmembrane region" description="Helical" evidence="2">
    <location>
        <begin position="6"/>
        <end position="22"/>
    </location>
</feature>
<keyword evidence="2" id="KW-0812">Transmembrane</keyword>
<feature type="transmembrane region" description="Helical" evidence="2">
    <location>
        <begin position="210"/>
        <end position="232"/>
    </location>
</feature>
<evidence type="ECO:0008006" key="5">
    <source>
        <dbReference type="Google" id="ProtNLM"/>
    </source>
</evidence>
<evidence type="ECO:0000313" key="3">
    <source>
        <dbReference type="EMBL" id="TDL34061.1"/>
    </source>
</evidence>
<protein>
    <recommendedName>
        <fullName evidence="5">Histidine kinase N-terminal 7TM region domain-containing protein</fullName>
    </recommendedName>
</protein>
<dbReference type="AlphaFoldDB" id="A0A4R5XR36"/>
<proteinExistence type="predicted"/>
<feature type="transmembrane region" description="Helical" evidence="2">
    <location>
        <begin position="29"/>
        <end position="48"/>
    </location>
</feature>
<dbReference type="EMBL" id="SMZQ01000009">
    <property type="protein sequence ID" value="TDL34061.1"/>
    <property type="molecule type" value="Genomic_DNA"/>
</dbReference>
<feature type="transmembrane region" description="Helical" evidence="2">
    <location>
        <begin position="169"/>
        <end position="190"/>
    </location>
</feature>
<gene>
    <name evidence="3" type="ORF">E2R57_16265</name>
</gene>
<dbReference type="OrthoDB" id="3718129at2"/>